<dbReference type="SMART" id="SM00450">
    <property type="entry name" value="RHOD"/>
    <property type="match status" value="1"/>
</dbReference>
<name>A0ABT2YKK8_9BURK</name>
<dbReference type="RefSeq" id="WP_263573177.1">
    <property type="nucleotide sequence ID" value="NZ_JAJIRN010000010.1"/>
</dbReference>
<dbReference type="Pfam" id="PF00581">
    <property type="entry name" value="Rhodanese"/>
    <property type="match status" value="1"/>
</dbReference>
<dbReference type="PANTHER" id="PTHR43268">
    <property type="entry name" value="THIOSULFATE SULFURTRANSFERASE/RHODANESE-LIKE DOMAIN-CONTAINING PROTEIN 2"/>
    <property type="match status" value="1"/>
</dbReference>
<keyword evidence="1" id="KW-0819">tRNA processing</keyword>
<comment type="function">
    <text evidence="1">Catalyzes oxygen-dependent 5-hydroxyuridine (ho5U) modification at position 34 in tRNAs.</text>
</comment>
<dbReference type="Pfam" id="PF17773">
    <property type="entry name" value="UPF0176_N"/>
    <property type="match status" value="1"/>
</dbReference>
<proteinExistence type="inferred from homology"/>
<feature type="domain" description="Rhodanese" evidence="2">
    <location>
        <begin position="137"/>
        <end position="232"/>
    </location>
</feature>
<accession>A0ABT2YKK8</accession>
<dbReference type="HAMAP" id="MF_00469">
    <property type="entry name" value="TrhO"/>
    <property type="match status" value="1"/>
</dbReference>
<dbReference type="PROSITE" id="PS50206">
    <property type="entry name" value="RHODANESE_3"/>
    <property type="match status" value="1"/>
</dbReference>
<dbReference type="CDD" id="cd01518">
    <property type="entry name" value="RHOD_YceA"/>
    <property type="match status" value="1"/>
</dbReference>
<comment type="catalytic activity">
    <reaction evidence="1">
        <text>uridine(34) in tRNA + AH2 + O2 = 5-hydroxyuridine(34) in tRNA + A + H2O</text>
        <dbReference type="Rhea" id="RHEA:64224"/>
        <dbReference type="Rhea" id="RHEA-COMP:11727"/>
        <dbReference type="Rhea" id="RHEA-COMP:13381"/>
        <dbReference type="ChEBI" id="CHEBI:13193"/>
        <dbReference type="ChEBI" id="CHEBI:15377"/>
        <dbReference type="ChEBI" id="CHEBI:15379"/>
        <dbReference type="ChEBI" id="CHEBI:17499"/>
        <dbReference type="ChEBI" id="CHEBI:65315"/>
        <dbReference type="ChEBI" id="CHEBI:136877"/>
    </reaction>
</comment>
<evidence type="ECO:0000256" key="1">
    <source>
        <dbReference type="HAMAP-Rule" id="MF_00469"/>
    </source>
</evidence>
<dbReference type="InterPro" id="IPR036873">
    <property type="entry name" value="Rhodanese-like_dom_sf"/>
</dbReference>
<keyword evidence="1" id="KW-0560">Oxidoreductase</keyword>
<evidence type="ECO:0000313" key="3">
    <source>
        <dbReference type="EMBL" id="MCV2370586.1"/>
    </source>
</evidence>
<evidence type="ECO:0000259" key="2">
    <source>
        <dbReference type="PROSITE" id="PS50206"/>
    </source>
</evidence>
<comment type="similarity">
    <text evidence="1">Belongs to the TrhO family.</text>
</comment>
<dbReference type="EC" id="1.14.-.-" evidence="1"/>
<dbReference type="Proteomes" id="UP001209701">
    <property type="component" value="Unassembled WGS sequence"/>
</dbReference>
<evidence type="ECO:0000313" key="4">
    <source>
        <dbReference type="Proteomes" id="UP001209701"/>
    </source>
</evidence>
<dbReference type="InterPro" id="IPR001763">
    <property type="entry name" value="Rhodanese-like_dom"/>
</dbReference>
<comment type="caution">
    <text evidence="3">The sequence shown here is derived from an EMBL/GenBank/DDBJ whole genome shotgun (WGS) entry which is preliminary data.</text>
</comment>
<organism evidence="3 4">
    <name type="scientific">Roseateles oligotrophus</name>
    <dbReference type="NCBI Taxonomy" id="1769250"/>
    <lineage>
        <taxon>Bacteria</taxon>
        <taxon>Pseudomonadati</taxon>
        <taxon>Pseudomonadota</taxon>
        <taxon>Betaproteobacteria</taxon>
        <taxon>Burkholderiales</taxon>
        <taxon>Sphaerotilaceae</taxon>
        <taxon>Roseateles</taxon>
    </lineage>
</organism>
<reference evidence="3 4" key="1">
    <citation type="submission" date="2021-11" db="EMBL/GenBank/DDBJ databases">
        <authorList>
            <person name="Liang Q."/>
            <person name="Mou H."/>
            <person name="Liu Z."/>
        </authorList>
    </citation>
    <scope>NUCLEOTIDE SEQUENCE [LARGE SCALE GENOMIC DNA]</scope>
    <source>
        <strain evidence="3 4">CHU3</strain>
    </source>
</reference>
<dbReference type="Gene3D" id="3.40.250.10">
    <property type="entry name" value="Rhodanese-like domain"/>
    <property type="match status" value="1"/>
</dbReference>
<sequence length="285" mass="31180">MSDIAPTEAHIHSSFYRFVALAEPEAVAARLRELSQPDTGIGGNILVAPEGISAAIAGPAQALAAFEQALQTDPVFGGAFVGMVFKHSACTTKPFTLIKVHTKPEIVAFGVPGVSGLPDASKPDTHVSPTRWRELIKEPDVLVLDNRNSFEFKLGHFEGAVDPKVAHFRDFPAYVTEHADEWKAKGQRIAMYCTGGIRCEKTSAWMQDQGLDVYQLDGGIVSYFEALPDAAADWKGECFVFDKRIAIDTHLQETPTTAEDVYAGEPDEAWRLARARRLDPEPGNR</sequence>
<dbReference type="SUPFAM" id="SSF52821">
    <property type="entry name" value="Rhodanese/Cell cycle control phosphatase"/>
    <property type="match status" value="1"/>
</dbReference>
<dbReference type="PANTHER" id="PTHR43268:SF6">
    <property type="entry name" value="THIOSULFATE SULFURTRANSFERASE_RHODANESE-LIKE DOMAIN-CONTAINING PROTEIN 2"/>
    <property type="match status" value="1"/>
</dbReference>
<keyword evidence="4" id="KW-1185">Reference proteome</keyword>
<protein>
    <recommendedName>
        <fullName evidence="1">tRNA uridine(34) hydroxylase</fullName>
        <ecNumber evidence="1">1.14.-.-</ecNumber>
    </recommendedName>
    <alternativeName>
        <fullName evidence="1">tRNA hydroxylation protein O</fullName>
    </alternativeName>
</protein>
<dbReference type="Gene3D" id="3.30.70.100">
    <property type="match status" value="1"/>
</dbReference>
<dbReference type="InterPro" id="IPR020936">
    <property type="entry name" value="TrhO"/>
</dbReference>
<dbReference type="EMBL" id="JAJIRN010000010">
    <property type="protein sequence ID" value="MCV2370586.1"/>
    <property type="molecule type" value="Genomic_DNA"/>
</dbReference>
<gene>
    <name evidence="1" type="primary">trhO</name>
    <name evidence="3" type="ORF">LNV07_21085</name>
</gene>
<dbReference type="InterPro" id="IPR040503">
    <property type="entry name" value="TRHO_N"/>
</dbReference>